<gene>
    <name evidence="1" type="ORF">SIDU_05995</name>
</gene>
<proteinExistence type="predicted"/>
<name>A0A1L5BMG0_SPHIB</name>
<organism evidence="1 2">
    <name type="scientific">Sphingobium indicum (strain DSM 16412 / CCM 7286 / MTCC 6364 / B90A)</name>
    <dbReference type="NCBI Taxonomy" id="861109"/>
    <lineage>
        <taxon>Bacteria</taxon>
        <taxon>Pseudomonadati</taxon>
        <taxon>Pseudomonadota</taxon>
        <taxon>Alphaproteobacteria</taxon>
        <taxon>Sphingomonadales</taxon>
        <taxon>Sphingomonadaceae</taxon>
        <taxon>Sphingobium</taxon>
    </lineage>
</organism>
<dbReference type="Gene3D" id="2.60.120.1110">
    <property type="match status" value="1"/>
</dbReference>
<dbReference type="KEGG" id="sinb:SIDU_05995"/>
<dbReference type="AlphaFoldDB" id="A0A1L5BMG0"/>
<sequence>MIFDNTLLFSDAQAITADAGSTNTIDLGATGTPFGASAALVRDIGKGCKIPLSISVVEAFNNLTSIEISLQVDDNSGFSSPKTVARSAVIALADLTAGKQIDFPDYIPQGANERYLRLYYDITGTAPTTGKITAGVVAARQTNFVGGQ</sequence>
<dbReference type="Proteomes" id="UP000004550">
    <property type="component" value="Chromosome"/>
</dbReference>
<dbReference type="Pfam" id="PF21190">
    <property type="entry name" value="Bbp16"/>
    <property type="match status" value="1"/>
</dbReference>
<dbReference type="RefSeq" id="WP_007685900.1">
    <property type="nucleotide sequence ID" value="NZ_CP013070.1"/>
</dbReference>
<protein>
    <submittedName>
        <fullName evidence="1">Uncharacterized protein</fullName>
    </submittedName>
</protein>
<dbReference type="EMBL" id="CP013070">
    <property type="protein sequence ID" value="APL94091.1"/>
    <property type="molecule type" value="Genomic_DNA"/>
</dbReference>
<evidence type="ECO:0000313" key="2">
    <source>
        <dbReference type="Proteomes" id="UP000004550"/>
    </source>
</evidence>
<accession>A0A1L5BMG0</accession>
<dbReference type="InterPro" id="IPR048922">
    <property type="entry name" value="Bbp16"/>
</dbReference>
<reference evidence="1 2" key="1">
    <citation type="journal article" date="2012" name="J. Bacteriol.">
        <title>Genome sequence of Sphingobium indicum B90A, a hexachlorocyclohexane-degrading bacterium.</title>
        <authorList>
            <person name="Anand S."/>
            <person name="Sangwan N."/>
            <person name="Lata P."/>
            <person name="Kaur J."/>
            <person name="Dua A."/>
            <person name="Singh A.K."/>
            <person name="Verma M."/>
            <person name="Kaur J."/>
            <person name="Khurana J.P."/>
            <person name="Khurana P."/>
            <person name="Mathur S."/>
            <person name="Lal R."/>
        </authorList>
    </citation>
    <scope>NUCLEOTIDE SEQUENCE [LARGE SCALE GENOMIC DNA]</scope>
    <source>
        <strain evidence="2">DSM 16412 / CCM 7286 / MTCC 6364 / B90A</strain>
    </source>
</reference>
<evidence type="ECO:0000313" key="1">
    <source>
        <dbReference type="EMBL" id="APL94091.1"/>
    </source>
</evidence>